<dbReference type="Gene3D" id="3.10.20.30">
    <property type="match status" value="1"/>
</dbReference>
<comment type="caution">
    <text evidence="1">The sequence shown here is derived from an EMBL/GenBank/DDBJ whole genome shotgun (WGS) entry which is preliminary data.</text>
</comment>
<dbReference type="EMBL" id="BMPI01000100">
    <property type="protein sequence ID" value="GGM85172.1"/>
    <property type="molecule type" value="Genomic_DNA"/>
</dbReference>
<protein>
    <recommendedName>
        <fullName evidence="3">Thiamine biosynthesis protein ThiS</fullName>
    </recommendedName>
</protein>
<dbReference type="InterPro" id="IPR016155">
    <property type="entry name" value="Mopterin_synth/thiamin_S_b"/>
</dbReference>
<dbReference type="SUPFAM" id="SSF54285">
    <property type="entry name" value="MoaD/ThiS"/>
    <property type="match status" value="1"/>
</dbReference>
<dbReference type="NCBIfam" id="TIGR01683">
    <property type="entry name" value="thiS"/>
    <property type="match status" value="1"/>
</dbReference>
<proteinExistence type="predicted"/>
<dbReference type="InterPro" id="IPR003749">
    <property type="entry name" value="ThiS/MoaD-like"/>
</dbReference>
<dbReference type="PANTHER" id="PTHR34472">
    <property type="entry name" value="SULFUR CARRIER PROTEIN THIS"/>
    <property type="match status" value="1"/>
</dbReference>
<reference evidence="1" key="2">
    <citation type="submission" date="2020-09" db="EMBL/GenBank/DDBJ databases">
        <authorList>
            <person name="Sun Q."/>
            <person name="Ohkuma M."/>
        </authorList>
    </citation>
    <scope>NUCLEOTIDE SEQUENCE</scope>
    <source>
        <strain evidence="1">JCM 19831</strain>
    </source>
</reference>
<gene>
    <name evidence="1" type="ORF">GCM10007977_103590</name>
</gene>
<evidence type="ECO:0000313" key="2">
    <source>
        <dbReference type="Proteomes" id="UP000642070"/>
    </source>
</evidence>
<dbReference type="PANTHER" id="PTHR34472:SF1">
    <property type="entry name" value="SULFUR CARRIER PROTEIN THIS"/>
    <property type="match status" value="1"/>
</dbReference>
<evidence type="ECO:0000313" key="1">
    <source>
        <dbReference type="EMBL" id="GGM85172.1"/>
    </source>
</evidence>
<dbReference type="InterPro" id="IPR010035">
    <property type="entry name" value="Thi_S"/>
</dbReference>
<keyword evidence="2" id="KW-1185">Reference proteome</keyword>
<sequence>MHLVVNAVASTVDDSITVADVVQQLAGPDPRGVAVALNGDVVPRSRWADTRPSDGDHVEVLTAVQGG</sequence>
<name>A0A917UF58_9ACTN</name>
<dbReference type="InterPro" id="IPR012675">
    <property type="entry name" value="Beta-grasp_dom_sf"/>
</dbReference>
<organism evidence="1 2">
    <name type="scientific">Dactylosporangium sucinum</name>
    <dbReference type="NCBI Taxonomy" id="1424081"/>
    <lineage>
        <taxon>Bacteria</taxon>
        <taxon>Bacillati</taxon>
        <taxon>Actinomycetota</taxon>
        <taxon>Actinomycetes</taxon>
        <taxon>Micromonosporales</taxon>
        <taxon>Micromonosporaceae</taxon>
        <taxon>Dactylosporangium</taxon>
    </lineage>
</organism>
<dbReference type="CDD" id="cd00565">
    <property type="entry name" value="Ubl_ThiS"/>
    <property type="match status" value="1"/>
</dbReference>
<evidence type="ECO:0008006" key="3">
    <source>
        <dbReference type="Google" id="ProtNLM"/>
    </source>
</evidence>
<dbReference type="Proteomes" id="UP000642070">
    <property type="component" value="Unassembled WGS sequence"/>
</dbReference>
<dbReference type="Pfam" id="PF02597">
    <property type="entry name" value="ThiS"/>
    <property type="match status" value="1"/>
</dbReference>
<accession>A0A917UF58</accession>
<dbReference type="RefSeq" id="WP_190257522.1">
    <property type="nucleotide sequence ID" value="NZ_BMPI01000100.1"/>
</dbReference>
<reference evidence="1" key="1">
    <citation type="journal article" date="2014" name="Int. J. Syst. Evol. Microbiol.">
        <title>Complete genome sequence of Corynebacterium casei LMG S-19264T (=DSM 44701T), isolated from a smear-ripened cheese.</title>
        <authorList>
            <consortium name="US DOE Joint Genome Institute (JGI-PGF)"/>
            <person name="Walter F."/>
            <person name="Albersmeier A."/>
            <person name="Kalinowski J."/>
            <person name="Ruckert C."/>
        </authorList>
    </citation>
    <scope>NUCLEOTIDE SEQUENCE</scope>
    <source>
        <strain evidence="1">JCM 19831</strain>
    </source>
</reference>
<dbReference type="AlphaFoldDB" id="A0A917UF58"/>